<dbReference type="EMBL" id="KV448254">
    <property type="protein sequence ID" value="OAX39321.1"/>
    <property type="molecule type" value="Genomic_DNA"/>
</dbReference>
<dbReference type="Proteomes" id="UP000092154">
    <property type="component" value="Unassembled WGS sequence"/>
</dbReference>
<organism evidence="3 4">
    <name type="scientific">Rhizopogon vinicolor AM-OR11-026</name>
    <dbReference type="NCBI Taxonomy" id="1314800"/>
    <lineage>
        <taxon>Eukaryota</taxon>
        <taxon>Fungi</taxon>
        <taxon>Dikarya</taxon>
        <taxon>Basidiomycota</taxon>
        <taxon>Agaricomycotina</taxon>
        <taxon>Agaricomycetes</taxon>
        <taxon>Agaricomycetidae</taxon>
        <taxon>Boletales</taxon>
        <taxon>Suillineae</taxon>
        <taxon>Rhizopogonaceae</taxon>
        <taxon>Rhizopogon</taxon>
    </lineage>
</organism>
<reference evidence="3 4" key="1">
    <citation type="submission" date="2016-06" db="EMBL/GenBank/DDBJ databases">
        <title>Comparative genomics of the ectomycorrhizal sister species Rhizopogon vinicolor and Rhizopogon vesiculosus (Basidiomycota: Boletales) reveals a divergence of the mating type B locus.</title>
        <authorList>
            <consortium name="DOE Joint Genome Institute"/>
            <person name="Mujic A.B."/>
            <person name="Kuo A."/>
            <person name="Tritt A."/>
            <person name="Lipzen A."/>
            <person name="Chen C."/>
            <person name="Johnson J."/>
            <person name="Sharma A."/>
            <person name="Barry K."/>
            <person name="Grigoriev I.V."/>
            <person name="Spatafora J.W."/>
        </authorList>
    </citation>
    <scope>NUCLEOTIDE SEQUENCE [LARGE SCALE GENOMIC DNA]</scope>
    <source>
        <strain evidence="3 4">AM-OR11-026</strain>
    </source>
</reference>
<evidence type="ECO:0000256" key="1">
    <source>
        <dbReference type="SAM" id="Phobius"/>
    </source>
</evidence>
<gene>
    <name evidence="3" type="ORF">K503DRAFT_96562</name>
</gene>
<dbReference type="AlphaFoldDB" id="A0A1B7N3D2"/>
<evidence type="ECO:0000313" key="4">
    <source>
        <dbReference type="Proteomes" id="UP000092154"/>
    </source>
</evidence>
<keyword evidence="1" id="KW-1133">Transmembrane helix</keyword>
<keyword evidence="4" id="KW-1185">Reference proteome</keyword>
<accession>A0A1B7N3D2</accession>
<keyword evidence="1" id="KW-0812">Transmembrane</keyword>
<dbReference type="InParanoid" id="A0A1B7N3D2"/>
<sequence>MVLVLVLLSGLSPSFLPLCLLSARRWVFNALLLSPYISDSLTINTDPACYPLCCCYCCCCYELGSCACIAPLLLSLMFFGCIVKMSYIVSCTPLFMYRKLSTRYPSFFIFLSLFFIAVGPSEVAVGIRL</sequence>
<keyword evidence="1" id="KW-0472">Membrane</keyword>
<feature type="transmembrane region" description="Helical" evidence="1">
    <location>
        <begin position="107"/>
        <end position="127"/>
    </location>
</feature>
<protein>
    <submittedName>
        <fullName evidence="3">Uncharacterized protein</fullName>
    </submittedName>
</protein>
<feature type="chain" id="PRO_5008597783" evidence="2">
    <location>
        <begin position="18"/>
        <end position="129"/>
    </location>
</feature>
<feature type="transmembrane region" description="Helical" evidence="1">
    <location>
        <begin position="72"/>
        <end position="95"/>
    </location>
</feature>
<proteinExistence type="predicted"/>
<keyword evidence="2" id="KW-0732">Signal</keyword>
<feature type="signal peptide" evidence="2">
    <location>
        <begin position="1"/>
        <end position="17"/>
    </location>
</feature>
<evidence type="ECO:0000256" key="2">
    <source>
        <dbReference type="SAM" id="SignalP"/>
    </source>
</evidence>
<evidence type="ECO:0000313" key="3">
    <source>
        <dbReference type="EMBL" id="OAX39321.1"/>
    </source>
</evidence>
<name>A0A1B7N3D2_9AGAM</name>